<name>A0A4S1CC66_9BACT</name>
<dbReference type="RefSeq" id="WP_135872055.1">
    <property type="nucleotide sequence ID" value="NZ_SRSC01000004.1"/>
</dbReference>
<organism evidence="2 3">
    <name type="scientific">Geomonas terrae</name>
    <dbReference type="NCBI Taxonomy" id="2562681"/>
    <lineage>
        <taxon>Bacteria</taxon>
        <taxon>Pseudomonadati</taxon>
        <taxon>Thermodesulfobacteriota</taxon>
        <taxon>Desulfuromonadia</taxon>
        <taxon>Geobacterales</taxon>
        <taxon>Geobacteraceae</taxon>
        <taxon>Geomonas</taxon>
    </lineage>
</organism>
<accession>A0A4S1CC66</accession>
<feature type="transmembrane region" description="Helical" evidence="1">
    <location>
        <begin position="365"/>
        <end position="382"/>
    </location>
</feature>
<feature type="transmembrane region" description="Helical" evidence="1">
    <location>
        <begin position="434"/>
        <end position="453"/>
    </location>
</feature>
<keyword evidence="1" id="KW-0812">Transmembrane</keyword>
<dbReference type="EMBL" id="SRSC01000004">
    <property type="protein sequence ID" value="TGU70753.1"/>
    <property type="molecule type" value="Genomic_DNA"/>
</dbReference>
<dbReference type="Proteomes" id="UP000306416">
    <property type="component" value="Unassembled WGS sequence"/>
</dbReference>
<keyword evidence="1" id="KW-1133">Transmembrane helix</keyword>
<keyword evidence="3" id="KW-1185">Reference proteome</keyword>
<dbReference type="Pfam" id="PF26314">
    <property type="entry name" value="MptA_B_family"/>
    <property type="match status" value="1"/>
</dbReference>
<reference evidence="2 3" key="1">
    <citation type="submission" date="2019-04" db="EMBL/GenBank/DDBJ databases">
        <title>Geobacter oryzae sp. nov., ferric-reducing bacteria isolated from paddy soil.</title>
        <authorList>
            <person name="Xu Z."/>
            <person name="Masuda Y."/>
            <person name="Itoh H."/>
            <person name="Senoo K."/>
        </authorList>
    </citation>
    <scope>NUCLEOTIDE SEQUENCE [LARGE SCALE GENOMIC DNA]</scope>
    <source>
        <strain evidence="2 3">Red111</strain>
    </source>
</reference>
<comment type="caution">
    <text evidence="2">The sequence shown here is derived from an EMBL/GenBank/DDBJ whole genome shotgun (WGS) entry which is preliminary data.</text>
</comment>
<feature type="transmembrane region" description="Helical" evidence="1">
    <location>
        <begin position="169"/>
        <end position="192"/>
    </location>
</feature>
<feature type="transmembrane region" description="Helical" evidence="1">
    <location>
        <begin position="74"/>
        <end position="94"/>
    </location>
</feature>
<keyword evidence="1" id="KW-0472">Membrane</keyword>
<feature type="transmembrane region" description="Helical" evidence="1">
    <location>
        <begin position="272"/>
        <end position="290"/>
    </location>
</feature>
<feature type="transmembrane region" description="Helical" evidence="1">
    <location>
        <begin position="143"/>
        <end position="162"/>
    </location>
</feature>
<evidence type="ECO:0000256" key="1">
    <source>
        <dbReference type="SAM" id="Phobius"/>
    </source>
</evidence>
<evidence type="ECO:0000313" key="2">
    <source>
        <dbReference type="EMBL" id="TGU70753.1"/>
    </source>
</evidence>
<proteinExistence type="predicted"/>
<dbReference type="GO" id="GO:0016758">
    <property type="term" value="F:hexosyltransferase activity"/>
    <property type="evidence" value="ECO:0007669"/>
    <property type="project" value="InterPro"/>
</dbReference>
<protein>
    <submittedName>
        <fullName evidence="2">DUF2029 domain-containing protein</fullName>
    </submittedName>
</protein>
<feature type="transmembrane region" description="Helical" evidence="1">
    <location>
        <begin position="326"/>
        <end position="345"/>
    </location>
</feature>
<feature type="transmembrane region" description="Helical" evidence="1">
    <location>
        <begin position="243"/>
        <end position="266"/>
    </location>
</feature>
<dbReference type="AlphaFoldDB" id="A0A4S1CC66"/>
<evidence type="ECO:0000313" key="3">
    <source>
        <dbReference type="Proteomes" id="UP000306416"/>
    </source>
</evidence>
<feature type="transmembrane region" description="Helical" evidence="1">
    <location>
        <begin position="16"/>
        <end position="35"/>
    </location>
</feature>
<feature type="transmembrane region" description="Helical" evidence="1">
    <location>
        <begin position="389"/>
        <end position="414"/>
    </location>
</feature>
<gene>
    <name evidence="2" type="ORF">E4633_17310</name>
</gene>
<sequence>MPPHTSSEQTAPHRRFLASILIPLLTAAMFLVLALEPELRLAVPLLVGVSAAATMLLAFVLYRGESRPYAWSPAVILGVALLLRLMFVTAPAQLSDDIYRYLWDGHNVLSGINPYAAAPAAMTPQTEMRQIHQAINHKEYTTIYPPAAQLVFAAGTALGGTVTGLKAFLVLIDLVLCAMTILLLQQLGLPIWRAVLYAWNPLPVLEIAGSGHVDGAGMALFLAAVLLLFRYGGSRTGAAGSGAVFAAAALIKLFPLVLGPVLFLLVPRPRRLHFAAGFCYGATLLSIPFLPDLVRIWDSLGAYGKNWEFSGFAFNALRSATGSGSLARLALVAVLLVCIAAATWRTAAAQAPENAQDGQVTPVKARRVLAACYAVAMALLLTTPTLQPWYALILATLLPFAAGPAGVVLCWAVLLTYRVQLPYFILGEWIESGWVTAAVFLAPVTAWGMGRLLSRSRQAGDPSVSSPAGR</sequence>
<dbReference type="GO" id="GO:0005886">
    <property type="term" value="C:plasma membrane"/>
    <property type="evidence" value="ECO:0007669"/>
    <property type="project" value="UniProtKB-SubCell"/>
</dbReference>
<feature type="transmembrane region" description="Helical" evidence="1">
    <location>
        <begin position="41"/>
        <end position="62"/>
    </location>
</feature>